<dbReference type="AlphaFoldDB" id="A0A815RUI4"/>
<evidence type="ECO:0000313" key="12">
    <source>
        <dbReference type="Proteomes" id="UP000663870"/>
    </source>
</evidence>
<evidence type="ECO:0000313" key="11">
    <source>
        <dbReference type="EMBL" id="CAF1481640.1"/>
    </source>
</evidence>
<feature type="domain" description="Protein kinase" evidence="8">
    <location>
        <begin position="60"/>
        <end position="312"/>
    </location>
</feature>
<dbReference type="SUPFAM" id="SSF56112">
    <property type="entry name" value="Protein kinase-like (PK-like)"/>
    <property type="match status" value="1"/>
</dbReference>
<feature type="binding site" evidence="6">
    <location>
        <position position="87"/>
    </location>
    <ligand>
        <name>ATP</name>
        <dbReference type="ChEBI" id="CHEBI:30616"/>
    </ligand>
</feature>
<dbReference type="GO" id="GO:0005829">
    <property type="term" value="C:cytosol"/>
    <property type="evidence" value="ECO:0007669"/>
    <property type="project" value="TreeGrafter"/>
</dbReference>
<dbReference type="Gene3D" id="3.30.200.20">
    <property type="entry name" value="Phosphorylase Kinase, domain 1"/>
    <property type="match status" value="1"/>
</dbReference>
<evidence type="ECO:0008006" key="13">
    <source>
        <dbReference type="Google" id="ProtNLM"/>
    </source>
</evidence>
<accession>A0A815RUI4</accession>
<dbReference type="EMBL" id="CAJNOL010002260">
    <property type="protein sequence ID" value="CAF1481640.1"/>
    <property type="molecule type" value="Genomic_DNA"/>
</dbReference>
<feature type="domain" description="AGC-kinase C-terminal" evidence="9">
    <location>
        <begin position="313"/>
        <end position="361"/>
    </location>
</feature>
<name>A0A815RUI4_9BILA</name>
<keyword evidence="12" id="KW-1185">Reference proteome</keyword>
<evidence type="ECO:0000259" key="9">
    <source>
        <dbReference type="PROSITE" id="PS51285"/>
    </source>
</evidence>
<evidence type="ECO:0000256" key="6">
    <source>
        <dbReference type="PROSITE-ProRule" id="PRU10141"/>
    </source>
</evidence>
<evidence type="ECO:0000256" key="5">
    <source>
        <dbReference type="ARBA" id="ARBA00022840"/>
    </source>
</evidence>
<evidence type="ECO:0000259" key="8">
    <source>
        <dbReference type="PROSITE" id="PS50011"/>
    </source>
</evidence>
<comment type="caution">
    <text evidence="11">The sequence shown here is derived from an EMBL/GenBank/DDBJ whole genome shotgun (WGS) entry which is preliminary data.</text>
</comment>
<keyword evidence="1" id="KW-0723">Serine/threonine-protein kinase</keyword>
<feature type="region of interest" description="Disordered" evidence="7">
    <location>
        <begin position="1"/>
        <end position="28"/>
    </location>
</feature>
<dbReference type="GO" id="GO:0005952">
    <property type="term" value="C:cAMP-dependent protein kinase complex"/>
    <property type="evidence" value="ECO:0007669"/>
    <property type="project" value="TreeGrafter"/>
</dbReference>
<dbReference type="PANTHER" id="PTHR24353:SF152">
    <property type="entry name" value="UT01108P-RELATED"/>
    <property type="match status" value="1"/>
</dbReference>
<keyword evidence="4" id="KW-0418">Kinase</keyword>
<protein>
    <recommendedName>
        <fullName evidence="13">cAMP-dependent protein kinase catalytic subunit</fullName>
    </recommendedName>
</protein>
<keyword evidence="3 6" id="KW-0547">Nucleotide-binding</keyword>
<evidence type="ECO:0000256" key="2">
    <source>
        <dbReference type="ARBA" id="ARBA00022679"/>
    </source>
</evidence>
<dbReference type="InterPro" id="IPR000719">
    <property type="entry name" value="Prot_kinase_dom"/>
</dbReference>
<organism evidence="11 12">
    <name type="scientific">Rotaria sordida</name>
    <dbReference type="NCBI Taxonomy" id="392033"/>
    <lineage>
        <taxon>Eukaryota</taxon>
        <taxon>Metazoa</taxon>
        <taxon>Spiralia</taxon>
        <taxon>Gnathifera</taxon>
        <taxon>Rotifera</taxon>
        <taxon>Eurotatoria</taxon>
        <taxon>Bdelloidea</taxon>
        <taxon>Philodinida</taxon>
        <taxon>Philodinidae</taxon>
        <taxon>Rotaria</taxon>
    </lineage>
</organism>
<feature type="compositionally biased region" description="Polar residues" evidence="7">
    <location>
        <begin position="1"/>
        <end position="23"/>
    </location>
</feature>
<dbReference type="Proteomes" id="UP000663870">
    <property type="component" value="Unassembled WGS sequence"/>
</dbReference>
<dbReference type="PANTHER" id="PTHR24353">
    <property type="entry name" value="CYCLIC NUCLEOTIDE-DEPENDENT PROTEIN KINASE"/>
    <property type="match status" value="1"/>
</dbReference>
<dbReference type="InterPro" id="IPR017441">
    <property type="entry name" value="Protein_kinase_ATP_BS"/>
</dbReference>
<dbReference type="PROSITE" id="PS50011">
    <property type="entry name" value="PROTEIN_KINASE_DOM"/>
    <property type="match status" value="1"/>
</dbReference>
<dbReference type="FunFam" id="1.10.510.10:FF:000005">
    <property type="entry name" value="cAMP-dependent protein kinase catalytic subunit alpha"/>
    <property type="match status" value="1"/>
</dbReference>
<evidence type="ECO:0000256" key="4">
    <source>
        <dbReference type="ARBA" id="ARBA00022777"/>
    </source>
</evidence>
<dbReference type="Proteomes" id="UP000663854">
    <property type="component" value="Unassembled WGS sequence"/>
</dbReference>
<dbReference type="EMBL" id="CAJNOH010001981">
    <property type="protein sequence ID" value="CAF1264634.1"/>
    <property type="molecule type" value="Genomic_DNA"/>
</dbReference>
<proteinExistence type="predicted"/>
<dbReference type="PROSITE" id="PS51285">
    <property type="entry name" value="AGC_KINASE_CTER"/>
    <property type="match status" value="1"/>
</dbReference>
<evidence type="ECO:0000313" key="10">
    <source>
        <dbReference type="EMBL" id="CAF1264634.1"/>
    </source>
</evidence>
<dbReference type="InterPro" id="IPR000961">
    <property type="entry name" value="AGC-kinase_C"/>
</dbReference>
<dbReference type="GO" id="GO:0005524">
    <property type="term" value="F:ATP binding"/>
    <property type="evidence" value="ECO:0007669"/>
    <property type="project" value="UniProtKB-UniRule"/>
</dbReference>
<dbReference type="InterPro" id="IPR011009">
    <property type="entry name" value="Kinase-like_dom_sf"/>
</dbReference>
<dbReference type="Gene3D" id="1.10.510.10">
    <property type="entry name" value="Transferase(Phosphotransferase) domain 1"/>
    <property type="match status" value="1"/>
</dbReference>
<dbReference type="Pfam" id="PF00069">
    <property type="entry name" value="Pkinase"/>
    <property type="match status" value="1"/>
</dbReference>
<dbReference type="PROSITE" id="PS00107">
    <property type="entry name" value="PROTEIN_KINASE_ATP"/>
    <property type="match status" value="1"/>
</dbReference>
<dbReference type="GO" id="GO:0004691">
    <property type="term" value="F:cAMP-dependent protein kinase activity"/>
    <property type="evidence" value="ECO:0007669"/>
    <property type="project" value="TreeGrafter"/>
</dbReference>
<evidence type="ECO:0000256" key="7">
    <source>
        <dbReference type="SAM" id="MobiDB-lite"/>
    </source>
</evidence>
<evidence type="ECO:0000256" key="1">
    <source>
        <dbReference type="ARBA" id="ARBA00022527"/>
    </source>
</evidence>
<keyword evidence="2" id="KW-0808">Transferase</keyword>
<evidence type="ECO:0000256" key="3">
    <source>
        <dbReference type="ARBA" id="ARBA00022741"/>
    </source>
</evidence>
<dbReference type="GO" id="GO:0005634">
    <property type="term" value="C:nucleus"/>
    <property type="evidence" value="ECO:0007669"/>
    <property type="project" value="TreeGrafter"/>
</dbReference>
<gene>
    <name evidence="11" type="ORF">JXQ802_LOCUS39337</name>
    <name evidence="10" type="ORF">PYM288_LOCUS28060</name>
</gene>
<keyword evidence="5 6" id="KW-0067">ATP-binding</keyword>
<sequence>MGNCSTASSVELPSPESQQSQTGNENENENEINMYLKCAKQEFDAKYAQPSKQMVKLEDFELERTIGMGMFSRVMLAKYENKLLALKIIEKHAIVEYAQVECILSEKRILQAINFPFIVSLVYSFKDNSHLYLALEFASGGEMFVHFNHVKKFSEDQVRFYVAQIVLILEYLHYLSIIYRNLKVEEILFAADGYLKLTDFRLAKVAHDRTFTLCGTPEYLAPEIITGIGYNKSVDYWALGILIYELAAGFSPFQDEDPMKVYTNILRGTFNTPQHFSSDLTDLIHKLLQSRPANRYGNLQNGVNDIKNHKWFSSMDWVSLFKKRIKAPYIPEADKEHYETYDEKQLTHAETELYPTEFENF</sequence>
<reference evidence="11" key="1">
    <citation type="submission" date="2021-02" db="EMBL/GenBank/DDBJ databases">
        <authorList>
            <person name="Nowell W R."/>
        </authorList>
    </citation>
    <scope>NUCLEOTIDE SEQUENCE</scope>
</reference>